<organism evidence="1 2">
    <name type="scientific">Leeuwenhoekiella parthenopeia</name>
    <dbReference type="NCBI Taxonomy" id="2890320"/>
    <lineage>
        <taxon>Bacteria</taxon>
        <taxon>Pseudomonadati</taxon>
        <taxon>Bacteroidota</taxon>
        <taxon>Flavobacteriia</taxon>
        <taxon>Flavobacteriales</taxon>
        <taxon>Flavobacteriaceae</taxon>
        <taxon>Leeuwenhoekiella</taxon>
    </lineage>
</organism>
<protein>
    <submittedName>
        <fullName evidence="1">DUF3871 family protein</fullName>
    </submittedName>
</protein>
<reference evidence="1 2" key="1">
    <citation type="submission" date="2021-11" db="EMBL/GenBank/DDBJ databases">
        <title>Seasonal and diel survey of microbial diversity of the Tyrrhenian coast.</title>
        <authorList>
            <person name="Gattoni G."/>
            <person name="Corral P."/>
        </authorList>
    </citation>
    <scope>NUCLEOTIDE SEQUENCE [LARGE SCALE GENOMIC DNA]</scope>
    <source>
        <strain evidence="1 2">Mr9</strain>
    </source>
</reference>
<comment type="caution">
    <text evidence="1">The sequence shown here is derived from an EMBL/GenBank/DDBJ whole genome shotgun (WGS) entry which is preliminary data.</text>
</comment>
<proteinExistence type="predicted"/>
<dbReference type="RefSeq" id="WP_228229346.1">
    <property type="nucleotide sequence ID" value="NZ_JAJGMW010000005.1"/>
</dbReference>
<name>A0ABS8GUM3_9FLAO</name>
<evidence type="ECO:0000313" key="1">
    <source>
        <dbReference type="EMBL" id="MCC4212258.1"/>
    </source>
</evidence>
<dbReference type="Pfam" id="PF12987">
    <property type="entry name" value="DUF3871"/>
    <property type="match status" value="1"/>
</dbReference>
<dbReference type="Proteomes" id="UP001197770">
    <property type="component" value="Unassembled WGS sequence"/>
</dbReference>
<dbReference type="InterPro" id="IPR024353">
    <property type="entry name" value="DUF3871"/>
</dbReference>
<gene>
    <name evidence="1" type="ORF">LLW17_05970</name>
</gene>
<accession>A0ABS8GUM3</accession>
<evidence type="ECO:0000313" key="2">
    <source>
        <dbReference type="Proteomes" id="UP001197770"/>
    </source>
</evidence>
<dbReference type="EMBL" id="JAJGMW010000005">
    <property type="protein sequence ID" value="MCC4212258.1"/>
    <property type="molecule type" value="Genomic_DNA"/>
</dbReference>
<sequence length="92" mass="10342">MELQQIERTGTIHQKKNYKEISSSDVLKNPESEKSNSFIKANTKGVSLSHLKEDCVIPVFSKDNEITISHSQFVEAGINEHPPICRAVFSLN</sequence>
<keyword evidence="2" id="KW-1185">Reference proteome</keyword>